<dbReference type="InterPro" id="IPR004107">
    <property type="entry name" value="Integrase_SAM-like_N"/>
</dbReference>
<comment type="caution">
    <text evidence="6">The sequence shown here is derived from an EMBL/GenBank/DDBJ whole genome shotgun (WGS) entry which is preliminary data.</text>
</comment>
<evidence type="ECO:0000256" key="2">
    <source>
        <dbReference type="ARBA" id="ARBA00022908"/>
    </source>
</evidence>
<dbReference type="OrthoDB" id="7615137at2"/>
<dbReference type="SUPFAM" id="SSF56349">
    <property type="entry name" value="DNA breaking-rejoining enzymes"/>
    <property type="match status" value="1"/>
</dbReference>
<dbReference type="RefSeq" id="WP_129524546.1">
    <property type="nucleotide sequence ID" value="NZ_SDPV01000002.1"/>
</dbReference>
<dbReference type="Pfam" id="PF14659">
    <property type="entry name" value="Phage_int_SAM_3"/>
    <property type="match status" value="1"/>
</dbReference>
<dbReference type="Pfam" id="PF00589">
    <property type="entry name" value="Phage_integrase"/>
    <property type="match status" value="1"/>
</dbReference>
<dbReference type="InterPro" id="IPR013762">
    <property type="entry name" value="Integrase-like_cat_sf"/>
</dbReference>
<keyword evidence="4" id="KW-0233">DNA recombination</keyword>
<evidence type="ECO:0000313" key="6">
    <source>
        <dbReference type="EMBL" id="RXZ64234.1"/>
    </source>
</evidence>
<dbReference type="Pfam" id="PF13356">
    <property type="entry name" value="Arm-DNA-bind_3"/>
    <property type="match status" value="1"/>
</dbReference>
<gene>
    <name evidence="6" type="ORF">ETX26_09995</name>
</gene>
<comment type="similarity">
    <text evidence="1">Belongs to the 'phage' integrase family.</text>
</comment>
<evidence type="ECO:0000256" key="3">
    <source>
        <dbReference type="ARBA" id="ARBA00023125"/>
    </source>
</evidence>
<dbReference type="CDD" id="cd00796">
    <property type="entry name" value="INT_Rci_Hp1_C"/>
    <property type="match status" value="1"/>
</dbReference>
<dbReference type="AlphaFoldDB" id="A0A4Q2KGM6"/>
<evidence type="ECO:0000256" key="1">
    <source>
        <dbReference type="ARBA" id="ARBA00008857"/>
    </source>
</evidence>
<dbReference type="GO" id="GO:0015074">
    <property type="term" value="P:DNA integration"/>
    <property type="evidence" value="ECO:0007669"/>
    <property type="project" value="UniProtKB-KW"/>
</dbReference>
<dbReference type="Gene3D" id="1.10.150.130">
    <property type="match status" value="1"/>
</dbReference>
<dbReference type="GO" id="GO:0006310">
    <property type="term" value="P:DNA recombination"/>
    <property type="evidence" value="ECO:0007669"/>
    <property type="project" value="UniProtKB-KW"/>
</dbReference>
<dbReference type="InterPro" id="IPR011010">
    <property type="entry name" value="DNA_brk_join_enz"/>
</dbReference>
<dbReference type="PANTHER" id="PTHR30629:SF2">
    <property type="entry name" value="PROPHAGE INTEGRASE INTS-RELATED"/>
    <property type="match status" value="1"/>
</dbReference>
<evidence type="ECO:0000259" key="5">
    <source>
        <dbReference type="PROSITE" id="PS51898"/>
    </source>
</evidence>
<keyword evidence="7" id="KW-1185">Reference proteome</keyword>
<keyword evidence="2" id="KW-0229">DNA integration</keyword>
<dbReference type="Gene3D" id="3.30.160.390">
    <property type="entry name" value="Integrase, DNA-binding domain"/>
    <property type="match status" value="1"/>
</dbReference>
<dbReference type="GO" id="GO:0003677">
    <property type="term" value="F:DNA binding"/>
    <property type="evidence" value="ECO:0007669"/>
    <property type="project" value="UniProtKB-KW"/>
</dbReference>
<name>A0A4Q2KGM6_9SPHN</name>
<dbReference type="Gene3D" id="1.10.443.10">
    <property type="entry name" value="Intergrase catalytic core"/>
    <property type="match status" value="1"/>
</dbReference>
<dbReference type="InterPro" id="IPR025166">
    <property type="entry name" value="Integrase_DNA_bind_dom"/>
</dbReference>
<dbReference type="EMBL" id="SDPV01000002">
    <property type="protein sequence ID" value="RXZ64234.1"/>
    <property type="molecule type" value="Genomic_DNA"/>
</dbReference>
<feature type="domain" description="Tyr recombinase" evidence="5">
    <location>
        <begin position="205"/>
        <end position="382"/>
    </location>
</feature>
<evidence type="ECO:0000313" key="7">
    <source>
        <dbReference type="Proteomes" id="UP000293623"/>
    </source>
</evidence>
<proteinExistence type="inferred from homology"/>
<dbReference type="InterPro" id="IPR010998">
    <property type="entry name" value="Integrase_recombinase_N"/>
</dbReference>
<keyword evidence="3" id="KW-0238">DNA-binding</keyword>
<dbReference type="InterPro" id="IPR050808">
    <property type="entry name" value="Phage_Integrase"/>
</dbReference>
<accession>A0A4Q2KGM6</accession>
<protein>
    <submittedName>
        <fullName evidence="6">DUF4102 domain-containing protein</fullName>
    </submittedName>
</protein>
<dbReference type="PANTHER" id="PTHR30629">
    <property type="entry name" value="PROPHAGE INTEGRASE"/>
    <property type="match status" value="1"/>
</dbReference>
<dbReference type="PROSITE" id="PS51898">
    <property type="entry name" value="TYR_RECOMBINASE"/>
    <property type="match status" value="1"/>
</dbReference>
<evidence type="ECO:0000256" key="4">
    <source>
        <dbReference type="ARBA" id="ARBA00023172"/>
    </source>
</evidence>
<dbReference type="Proteomes" id="UP000293623">
    <property type="component" value="Unassembled WGS sequence"/>
</dbReference>
<organism evidence="6 7">
    <name type="scientific">Pelagerythrobacter rhizovicinus</name>
    <dbReference type="NCBI Taxonomy" id="2268576"/>
    <lineage>
        <taxon>Bacteria</taxon>
        <taxon>Pseudomonadati</taxon>
        <taxon>Pseudomonadota</taxon>
        <taxon>Alphaproteobacteria</taxon>
        <taxon>Sphingomonadales</taxon>
        <taxon>Erythrobacteraceae</taxon>
        <taxon>Pelagerythrobacter</taxon>
    </lineage>
</organism>
<reference evidence="6 7" key="1">
    <citation type="submission" date="2019-01" db="EMBL/GenBank/DDBJ databases">
        <title>Altererythrobacter rhizovicinus sp. nov., isolated from the rhizosphere soil of Haloxylon ammodendron.</title>
        <authorList>
            <person name="Li H.-P."/>
            <person name="Gou J.-Y."/>
            <person name="Yao D."/>
            <person name="Han Q.-Q."/>
            <person name="Shao K.-Z."/>
            <person name="Zhao Q."/>
            <person name="Zhang J.-L."/>
        </authorList>
    </citation>
    <scope>NUCLEOTIDE SEQUENCE [LARGE SCALE GENOMIC DNA]</scope>
    <source>
        <strain evidence="6 7">AY-3R</strain>
    </source>
</reference>
<dbReference type="InterPro" id="IPR038488">
    <property type="entry name" value="Integrase_DNA-bd_sf"/>
</dbReference>
<dbReference type="InterPro" id="IPR002104">
    <property type="entry name" value="Integrase_catalytic"/>
</dbReference>
<sequence length="406" mass="44832">MATALKITKSNVDALVADAGKPAFLWDMTLPGFGVKCSSRGVKSYVVKYRVNGGGRSAKQRWLTLGRHGKLTPDQARKFAQQVLAAVARGEDPQGERVSGRSATTLADVWARYTRDHLPRRKPRTRYDYERQWDKVISPAFGQMAVHQISRSDVDRCHKRLRATPYRANRVLALLSRLMTLAEVWEHRPAGSNPCRHVERFSEKPRSRYLSRDELVKLGEALQLSVVEGEITQGAANAVRLLLFTGARLTEVLSLEWNWVDYERNLISLPDSKSGAKPIFLNDAAVAVLKEQAENSCSGKFVFPGGGKLGRMVNLRKPWTKLCARAGLDGVRLHDLRHTVASVAVGQGASLPVIGRLLGHSQAQTTQRYAHVDADPALVAANAVGQAISSALEFGVKTRSFPEQRP</sequence>